<evidence type="ECO:0000313" key="1">
    <source>
        <dbReference type="EMBL" id="SVC25829.1"/>
    </source>
</evidence>
<feature type="non-terminal residue" evidence="1">
    <location>
        <position position="230"/>
    </location>
</feature>
<dbReference type="EMBL" id="UINC01081708">
    <property type="protein sequence ID" value="SVC25829.1"/>
    <property type="molecule type" value="Genomic_DNA"/>
</dbReference>
<sequence>MESPIHFIENYVKIISLDEGLIKFKLYDYQRELIDHFDENRFSVVLACRQSGKSITACAFLLWYLLFQPEQTIAILANKGAIAREMLTRITTMLEHVPFFLQPGTKVLNRGSIEFENESRIIASATGANSIRGLSVNLLYLDEFAFVENAEQFYTSTYPVVTSGGQSKVIITSTANGIGNMYHKLYEGAVQGQNEYKDFKVHWKDVPGRDEDWKKMTIANTSELQFEQEF</sequence>
<protein>
    <submittedName>
        <fullName evidence="1">Uncharacterized protein</fullName>
    </submittedName>
</protein>
<dbReference type="SUPFAM" id="SSF52540">
    <property type="entry name" value="P-loop containing nucleoside triphosphate hydrolases"/>
    <property type="match status" value="1"/>
</dbReference>
<proteinExistence type="predicted"/>
<dbReference type="AlphaFoldDB" id="A0A382KNI8"/>
<dbReference type="Pfam" id="PF03237">
    <property type="entry name" value="Terminase_6N"/>
    <property type="match status" value="1"/>
</dbReference>
<dbReference type="Gene3D" id="3.40.50.300">
    <property type="entry name" value="P-loop containing nucleotide triphosphate hydrolases"/>
    <property type="match status" value="1"/>
</dbReference>
<dbReference type="InterPro" id="IPR027417">
    <property type="entry name" value="P-loop_NTPase"/>
</dbReference>
<organism evidence="1">
    <name type="scientific">marine metagenome</name>
    <dbReference type="NCBI Taxonomy" id="408172"/>
    <lineage>
        <taxon>unclassified sequences</taxon>
        <taxon>metagenomes</taxon>
        <taxon>ecological metagenomes</taxon>
    </lineage>
</organism>
<reference evidence="1" key="1">
    <citation type="submission" date="2018-05" db="EMBL/GenBank/DDBJ databases">
        <authorList>
            <person name="Lanie J.A."/>
            <person name="Ng W.-L."/>
            <person name="Kazmierczak K.M."/>
            <person name="Andrzejewski T.M."/>
            <person name="Davidsen T.M."/>
            <person name="Wayne K.J."/>
            <person name="Tettelin H."/>
            <person name="Glass J.I."/>
            <person name="Rusch D."/>
            <person name="Podicherti R."/>
            <person name="Tsui H.-C.T."/>
            <person name="Winkler M.E."/>
        </authorList>
    </citation>
    <scope>NUCLEOTIDE SEQUENCE</scope>
</reference>
<name>A0A382KNI8_9ZZZZ</name>
<accession>A0A382KNI8</accession>
<gene>
    <name evidence="1" type="ORF">METZ01_LOCUS278683</name>
</gene>